<dbReference type="Pfam" id="PF04205">
    <property type="entry name" value="FMN_bind"/>
    <property type="match status" value="1"/>
</dbReference>
<keyword evidence="13" id="KW-0830">Ubiquinone</keyword>
<evidence type="ECO:0000256" key="3">
    <source>
        <dbReference type="ARBA" id="ARBA00022519"/>
    </source>
</evidence>
<keyword evidence="4" id="KW-0597">Phosphoprotein</keyword>
<dbReference type="InterPro" id="IPR007329">
    <property type="entry name" value="FMN-bd"/>
</dbReference>
<dbReference type="HAMAP" id="MF_00427">
    <property type="entry name" value="NqrC"/>
    <property type="match status" value="1"/>
</dbReference>
<keyword evidence="6" id="KW-0288">FMN</keyword>
<gene>
    <name evidence="18" type="primary">nqrC_9</name>
    <name evidence="18" type="ORF">SDC9_103825</name>
</gene>
<evidence type="ECO:0000256" key="5">
    <source>
        <dbReference type="ARBA" id="ARBA00022630"/>
    </source>
</evidence>
<keyword evidence="2" id="KW-1003">Cell membrane</keyword>
<evidence type="ECO:0000256" key="14">
    <source>
        <dbReference type="ARBA" id="ARBA00023136"/>
    </source>
</evidence>
<keyword evidence="9 16" id="KW-1133">Transmembrane helix</keyword>
<dbReference type="NCBIfam" id="TIGR01938">
    <property type="entry name" value="nqrC"/>
    <property type="match status" value="1"/>
</dbReference>
<evidence type="ECO:0000256" key="16">
    <source>
        <dbReference type="SAM" id="Phobius"/>
    </source>
</evidence>
<accession>A0A645AW65</accession>
<reference evidence="18" key="1">
    <citation type="submission" date="2019-08" db="EMBL/GenBank/DDBJ databases">
        <authorList>
            <person name="Kucharzyk K."/>
            <person name="Murdoch R.W."/>
            <person name="Higgins S."/>
            <person name="Loffler F."/>
        </authorList>
    </citation>
    <scope>NUCLEOTIDE SEQUENCE</scope>
</reference>
<dbReference type="GO" id="GO:0016020">
    <property type="term" value="C:membrane"/>
    <property type="evidence" value="ECO:0007669"/>
    <property type="project" value="InterPro"/>
</dbReference>
<proteinExistence type="inferred from homology"/>
<keyword evidence="15" id="KW-0739">Sodium transport</keyword>
<evidence type="ECO:0000256" key="1">
    <source>
        <dbReference type="ARBA" id="ARBA00022448"/>
    </source>
</evidence>
<comment type="caution">
    <text evidence="18">The sequence shown here is derived from an EMBL/GenBank/DDBJ whole genome shotgun (WGS) entry which is preliminary data.</text>
</comment>
<dbReference type="InterPro" id="IPR010204">
    <property type="entry name" value="NqrC"/>
</dbReference>
<evidence type="ECO:0000256" key="4">
    <source>
        <dbReference type="ARBA" id="ARBA00022553"/>
    </source>
</evidence>
<dbReference type="GO" id="GO:0006814">
    <property type="term" value="P:sodium ion transport"/>
    <property type="evidence" value="ECO:0007669"/>
    <property type="project" value="UniProtKB-KW"/>
</dbReference>
<evidence type="ECO:0000256" key="9">
    <source>
        <dbReference type="ARBA" id="ARBA00022989"/>
    </source>
</evidence>
<keyword evidence="11" id="KW-0915">Sodium</keyword>
<dbReference type="PANTHER" id="PTHR37838:SF1">
    <property type="entry name" value="NA(+)-TRANSLOCATING NADH-QUINONE REDUCTASE SUBUNIT C"/>
    <property type="match status" value="1"/>
</dbReference>
<evidence type="ECO:0000256" key="13">
    <source>
        <dbReference type="ARBA" id="ARBA00023075"/>
    </source>
</evidence>
<evidence type="ECO:0000256" key="2">
    <source>
        <dbReference type="ARBA" id="ARBA00022475"/>
    </source>
</evidence>
<keyword evidence="10" id="KW-0520">NAD</keyword>
<feature type="domain" description="FMN-binding" evidence="17">
    <location>
        <begin position="109"/>
        <end position="208"/>
    </location>
</feature>
<dbReference type="PANTHER" id="PTHR37838">
    <property type="entry name" value="NA(+)-TRANSLOCATING NADH-QUINONE REDUCTASE SUBUNIT C"/>
    <property type="match status" value="1"/>
</dbReference>
<name>A0A645AW65_9ZZZZ</name>
<evidence type="ECO:0000256" key="10">
    <source>
        <dbReference type="ARBA" id="ARBA00023027"/>
    </source>
</evidence>
<evidence type="ECO:0000256" key="12">
    <source>
        <dbReference type="ARBA" id="ARBA00023065"/>
    </source>
</evidence>
<organism evidence="18">
    <name type="scientific">bioreactor metagenome</name>
    <dbReference type="NCBI Taxonomy" id="1076179"/>
    <lineage>
        <taxon>unclassified sequences</taxon>
        <taxon>metagenomes</taxon>
        <taxon>ecological metagenomes</taxon>
    </lineage>
</organism>
<evidence type="ECO:0000256" key="6">
    <source>
        <dbReference type="ARBA" id="ARBA00022643"/>
    </source>
</evidence>
<dbReference type="GO" id="GO:0016655">
    <property type="term" value="F:oxidoreductase activity, acting on NAD(P)H, quinone or similar compound as acceptor"/>
    <property type="evidence" value="ECO:0007669"/>
    <property type="project" value="InterPro"/>
</dbReference>
<evidence type="ECO:0000256" key="7">
    <source>
        <dbReference type="ARBA" id="ARBA00022692"/>
    </source>
</evidence>
<keyword evidence="5" id="KW-0285">Flavoprotein</keyword>
<protein>
    <submittedName>
        <fullName evidence="18">Na(+)-translocating NADH-quinone reductase subunit C</fullName>
    </submittedName>
</protein>
<dbReference type="GO" id="GO:0010181">
    <property type="term" value="F:FMN binding"/>
    <property type="evidence" value="ECO:0007669"/>
    <property type="project" value="InterPro"/>
</dbReference>
<keyword evidence="12" id="KW-0406">Ion transport</keyword>
<keyword evidence="14 16" id="KW-0472">Membrane</keyword>
<keyword evidence="1" id="KW-0813">Transport</keyword>
<evidence type="ECO:0000313" key="18">
    <source>
        <dbReference type="EMBL" id="MPM57008.1"/>
    </source>
</evidence>
<evidence type="ECO:0000256" key="8">
    <source>
        <dbReference type="ARBA" id="ARBA00022967"/>
    </source>
</evidence>
<dbReference type="EMBL" id="VSSQ01016046">
    <property type="protein sequence ID" value="MPM57008.1"/>
    <property type="molecule type" value="Genomic_DNA"/>
</dbReference>
<keyword evidence="7 16" id="KW-0812">Transmembrane</keyword>
<sequence>MDTNKNSYTIIYAVIMVIVVAVVLALAASLLKERQQRNVEIERKQMILKSVKLASEASAAADKDSYIEQEYAKYITDSSITKDGKELILYVCNGDNGDKYYVIPVRGAGLWGPVWGYVSLKDDYNTIYGAVFDHKSETPGLGAEISTDAFASQFGGKSIFDSNGNYVSVKVVKGGAKAGSQHEVDAISGGTITSQAVEEMLFKNINEYLDFFSSQAKTRAEAIKAMSEAQAAADSLSVTNQMENN</sequence>
<evidence type="ECO:0000256" key="15">
    <source>
        <dbReference type="ARBA" id="ARBA00023201"/>
    </source>
</evidence>
<dbReference type="SMART" id="SM00900">
    <property type="entry name" value="FMN_bind"/>
    <property type="match status" value="1"/>
</dbReference>
<dbReference type="AlphaFoldDB" id="A0A645AW65"/>
<evidence type="ECO:0000259" key="17">
    <source>
        <dbReference type="SMART" id="SM00900"/>
    </source>
</evidence>
<evidence type="ECO:0000256" key="11">
    <source>
        <dbReference type="ARBA" id="ARBA00023053"/>
    </source>
</evidence>
<dbReference type="PIRSF" id="PIRSF009437">
    <property type="entry name" value="NQR-1_subunit_C"/>
    <property type="match status" value="1"/>
</dbReference>
<keyword evidence="8" id="KW-1278">Translocase</keyword>
<feature type="transmembrane region" description="Helical" evidence="16">
    <location>
        <begin position="6"/>
        <end position="31"/>
    </location>
</feature>
<keyword evidence="3" id="KW-0997">Cell inner membrane</keyword>